<keyword evidence="12" id="KW-1185">Reference proteome</keyword>
<feature type="transmembrane region" description="Helical" evidence="9">
    <location>
        <begin position="223"/>
        <end position="246"/>
    </location>
</feature>
<dbReference type="PANTHER" id="PTHR11132">
    <property type="entry name" value="SOLUTE CARRIER FAMILY 35"/>
    <property type="match status" value="1"/>
</dbReference>
<evidence type="ECO:0000256" key="8">
    <source>
        <dbReference type="ARBA" id="ARBA00023136"/>
    </source>
</evidence>
<evidence type="ECO:0000256" key="5">
    <source>
        <dbReference type="ARBA" id="ARBA00022692"/>
    </source>
</evidence>
<comment type="subunit">
    <text evidence="4">Homooligomer.</text>
</comment>
<protein>
    <recommendedName>
        <fullName evidence="10">Sugar phosphate transporter domain-containing protein</fullName>
    </recommendedName>
</protein>
<evidence type="ECO:0000256" key="4">
    <source>
        <dbReference type="ARBA" id="ARBA00011182"/>
    </source>
</evidence>
<feature type="transmembrane region" description="Helical" evidence="9">
    <location>
        <begin position="253"/>
        <end position="274"/>
    </location>
</feature>
<comment type="function">
    <text evidence="1">Involved in the import of GDP-mannose from the cytoplasm into the Golgi lumen.</text>
</comment>
<dbReference type="InterPro" id="IPR004853">
    <property type="entry name" value="Sugar_P_trans_dom"/>
</dbReference>
<proteinExistence type="inferred from homology"/>
<dbReference type="AlphaFoldDB" id="A0A8J8W1S0"/>
<feature type="transmembrane region" description="Helical" evidence="9">
    <location>
        <begin position="156"/>
        <end position="180"/>
    </location>
</feature>
<keyword evidence="8 9" id="KW-0472">Membrane</keyword>
<feature type="transmembrane region" description="Helical" evidence="9">
    <location>
        <begin position="75"/>
        <end position="93"/>
    </location>
</feature>
<keyword evidence="5 9" id="KW-0812">Transmembrane</keyword>
<feature type="domain" description="Sugar phosphate transporter" evidence="10">
    <location>
        <begin position="11"/>
        <end position="297"/>
    </location>
</feature>
<comment type="similarity">
    <text evidence="3">Belongs to the TPT transporter family. SLC35D subfamily.</text>
</comment>
<evidence type="ECO:0000313" key="12">
    <source>
        <dbReference type="Proteomes" id="UP000631181"/>
    </source>
</evidence>
<feature type="transmembrane region" description="Helical" evidence="9">
    <location>
        <begin position="43"/>
        <end position="63"/>
    </location>
</feature>
<feature type="transmembrane region" description="Helical" evidence="9">
    <location>
        <begin position="105"/>
        <end position="124"/>
    </location>
</feature>
<evidence type="ECO:0000256" key="9">
    <source>
        <dbReference type="SAM" id="Phobius"/>
    </source>
</evidence>
<evidence type="ECO:0000256" key="3">
    <source>
        <dbReference type="ARBA" id="ARBA00010425"/>
    </source>
</evidence>
<evidence type="ECO:0000256" key="7">
    <source>
        <dbReference type="ARBA" id="ARBA00022989"/>
    </source>
</evidence>
<comment type="subcellular location">
    <subcellularLocation>
        <location evidence="2">Endoplasmic reticulum membrane</location>
        <topology evidence="2">Multi-pass membrane protein</topology>
    </subcellularLocation>
</comment>
<feature type="transmembrane region" description="Helical" evidence="9">
    <location>
        <begin position="12"/>
        <end position="31"/>
    </location>
</feature>
<dbReference type="OrthoDB" id="6418713at2759"/>
<sequence>MVSLKDGASTVFYCLLWIFFSAAVIIFNKALLVQNPFPTVLTFWHLFLSTIVTQILAHSTTLIDHSKSALLGGRLFLTSIVPIGLSFSFNLVLNNAAYTFLSVSFIQMFKSIGPVVMLLVGNLLGLYRINLPIFATILVICLGVFISSYSEVHFNTLGILIQCAGIASEAIRLALSELLLSPSGIQMDPLTALYHFAPVCMVFCLFAAMMIDGPAALFDCIDAWGPSTLLCNCLVAFLLNVSAVFLIRYTSSLTLTICGIPKAVLTMLVSMHYWGETITLMQLVGFAIASAGVVRYSQTDIRKKVDPDQDRV</sequence>
<evidence type="ECO:0000313" key="11">
    <source>
        <dbReference type="EMBL" id="KAF7715689.1"/>
    </source>
</evidence>
<accession>A0A8J8W1S0</accession>
<dbReference type="InterPro" id="IPR050186">
    <property type="entry name" value="TPT_transporter"/>
</dbReference>
<dbReference type="EMBL" id="WIWV01000053">
    <property type="protein sequence ID" value="KAF7715689.1"/>
    <property type="molecule type" value="Genomic_DNA"/>
</dbReference>
<organism evidence="11 12">
    <name type="scientific">Penicillium ucsense</name>
    <dbReference type="NCBI Taxonomy" id="2839758"/>
    <lineage>
        <taxon>Eukaryota</taxon>
        <taxon>Fungi</taxon>
        <taxon>Dikarya</taxon>
        <taxon>Ascomycota</taxon>
        <taxon>Pezizomycotina</taxon>
        <taxon>Eurotiomycetes</taxon>
        <taxon>Eurotiomycetidae</taxon>
        <taxon>Eurotiales</taxon>
        <taxon>Aspergillaceae</taxon>
        <taxon>Penicillium</taxon>
    </lineage>
</organism>
<gene>
    <name evidence="11" type="ORF">PECM_006561</name>
</gene>
<feature type="transmembrane region" description="Helical" evidence="9">
    <location>
        <begin position="192"/>
        <end position="211"/>
    </location>
</feature>
<dbReference type="Proteomes" id="UP000631181">
    <property type="component" value="Unassembled WGS sequence"/>
</dbReference>
<dbReference type="GO" id="GO:0005789">
    <property type="term" value="C:endoplasmic reticulum membrane"/>
    <property type="evidence" value="ECO:0007669"/>
    <property type="project" value="UniProtKB-SubCell"/>
</dbReference>
<evidence type="ECO:0000256" key="2">
    <source>
        <dbReference type="ARBA" id="ARBA00004477"/>
    </source>
</evidence>
<dbReference type="Pfam" id="PF03151">
    <property type="entry name" value="TPT"/>
    <property type="match status" value="1"/>
</dbReference>
<keyword evidence="7 9" id="KW-1133">Transmembrane helix</keyword>
<evidence type="ECO:0000256" key="6">
    <source>
        <dbReference type="ARBA" id="ARBA00022824"/>
    </source>
</evidence>
<comment type="caution">
    <text evidence="11">The sequence shown here is derived from an EMBL/GenBank/DDBJ whole genome shotgun (WGS) entry which is preliminary data.</text>
</comment>
<evidence type="ECO:0000259" key="10">
    <source>
        <dbReference type="Pfam" id="PF03151"/>
    </source>
</evidence>
<feature type="transmembrane region" description="Helical" evidence="9">
    <location>
        <begin position="131"/>
        <end position="150"/>
    </location>
</feature>
<name>A0A8J8W1S0_9EURO</name>
<keyword evidence="6" id="KW-0256">Endoplasmic reticulum</keyword>
<reference evidence="11" key="1">
    <citation type="journal article" date="2020" name="Front. Microbiol.">
        <title>Gene regulatory networks of Penicillium echinulatum 2HH and Penicillium oxalicum 114-2 inferred by a computational biology approach.</title>
        <authorList>
            <person name="Lenz A.R."/>
            <person name="Galan-Vasquez E."/>
            <person name="Balbinot E."/>
            <person name="De Abreu F.P."/>
            <person name="De Oliveira N.S."/>
            <person name="Da Rosa L.O."/>
            <person name="De Avila E Silva S."/>
            <person name="Camassola M."/>
            <person name="Dillon A.J.P."/>
            <person name="Perez-Rueda E."/>
        </authorList>
    </citation>
    <scope>NUCLEOTIDE SEQUENCE</scope>
    <source>
        <strain evidence="11">S1M29</strain>
    </source>
</reference>
<evidence type="ECO:0000256" key="1">
    <source>
        <dbReference type="ARBA" id="ARBA00003420"/>
    </source>
</evidence>
<feature type="transmembrane region" description="Helical" evidence="9">
    <location>
        <begin position="280"/>
        <end position="297"/>
    </location>
</feature>